<evidence type="ECO:0000313" key="2">
    <source>
        <dbReference type="Proteomes" id="UP000830768"/>
    </source>
</evidence>
<organism evidence="1 2">
    <name type="scientific">Fusarium solani subsp. cucurbitae</name>
    <name type="common">Neocosmosporum cucurbitae</name>
    <dbReference type="NCBI Taxonomy" id="2747967"/>
    <lineage>
        <taxon>Eukaryota</taxon>
        <taxon>Fungi</taxon>
        <taxon>Dikarya</taxon>
        <taxon>Ascomycota</taxon>
        <taxon>Pezizomycotina</taxon>
        <taxon>Sordariomycetes</taxon>
        <taxon>Hypocreomycetidae</taxon>
        <taxon>Hypocreales</taxon>
        <taxon>Nectriaceae</taxon>
        <taxon>Fusarium</taxon>
        <taxon>Fusarium solani species complex</taxon>
    </lineage>
</organism>
<evidence type="ECO:0000313" key="1">
    <source>
        <dbReference type="EMBL" id="UPL02742.1"/>
    </source>
</evidence>
<gene>
    <name evidence="1" type="ORF">LCI18_013676</name>
</gene>
<dbReference type="EMBL" id="CP090039">
    <property type="protein sequence ID" value="UPL02742.1"/>
    <property type="molecule type" value="Genomic_DNA"/>
</dbReference>
<reference evidence="1" key="1">
    <citation type="submission" date="2021-11" db="EMBL/GenBank/DDBJ databases">
        <title>Fusarium solani-melongenae Genome sequencing and assembly.</title>
        <authorList>
            <person name="Xie S."/>
            <person name="Huang L."/>
            <person name="Zhang X."/>
        </authorList>
    </citation>
    <scope>NUCLEOTIDE SEQUENCE</scope>
    <source>
        <strain evidence="1">CRI 24-3</strain>
    </source>
</reference>
<proteinExistence type="predicted"/>
<keyword evidence="2" id="KW-1185">Reference proteome</keyword>
<dbReference type="Proteomes" id="UP000830768">
    <property type="component" value="Chromosome 11"/>
</dbReference>
<accession>A0ACD3ZPH3</accession>
<name>A0ACD3ZPH3_FUSSC</name>
<sequence>MTSHSLGPCCFQGVKHEGEAHGRFKTIGDFEAYVTEPASPNGCVLSPPSSSEDLSNRQPVSRISLGINSTTPSLLQTNTRQTGTSKCVIIANHRTDNLCRYLVVMPDLFYGDPVPLNADMATFNLPNWMQGQLGAKKIPHTPQTVDPIVEQSLQTLRGKYKCKTIAVAGYCFGAKYAVRALGSSNIDAAFIAHPVMISKEELENVKGPLAIAAAEIDTIFPASERHQSEETLKKLGTPFQINLYSGVHHGFAVRCDLSDRVQRLAKESAFLLALQWFEAYALKK</sequence>
<protein>
    <submittedName>
        <fullName evidence="1">Uncharacterized protein</fullName>
    </submittedName>
</protein>